<evidence type="ECO:0000313" key="1">
    <source>
        <dbReference type="EMBL" id="SDA95369.1"/>
    </source>
</evidence>
<gene>
    <name evidence="1" type="ORF">SAMN03080617_04057</name>
</gene>
<dbReference type="Proteomes" id="UP000198756">
    <property type="component" value="Unassembled WGS sequence"/>
</dbReference>
<dbReference type="EMBL" id="FMXE01000044">
    <property type="protein sequence ID" value="SDA95369.1"/>
    <property type="molecule type" value="Genomic_DNA"/>
</dbReference>
<reference evidence="2" key="1">
    <citation type="submission" date="2016-10" db="EMBL/GenBank/DDBJ databases">
        <authorList>
            <person name="Varghese N."/>
            <person name="Submissions S."/>
        </authorList>
    </citation>
    <scope>NUCLEOTIDE SEQUENCE [LARGE SCALE GENOMIC DNA]</scope>
    <source>
        <strain evidence="2">DSM 22703</strain>
    </source>
</reference>
<organism evidence="1 2">
    <name type="scientific">Algoriphagus alkaliphilus</name>
    <dbReference type="NCBI Taxonomy" id="279824"/>
    <lineage>
        <taxon>Bacteria</taxon>
        <taxon>Pseudomonadati</taxon>
        <taxon>Bacteroidota</taxon>
        <taxon>Cytophagia</taxon>
        <taxon>Cytophagales</taxon>
        <taxon>Cyclobacteriaceae</taxon>
        <taxon>Algoriphagus</taxon>
    </lineage>
</organism>
<dbReference type="SUPFAM" id="SSF116734">
    <property type="entry name" value="DNA methylase specificity domain"/>
    <property type="match status" value="1"/>
</dbReference>
<evidence type="ECO:0000313" key="2">
    <source>
        <dbReference type="Proteomes" id="UP000198756"/>
    </source>
</evidence>
<dbReference type="AlphaFoldDB" id="A0A1G5ZKJ5"/>
<sequence>MSENRNVPKLRFAEFHEGWLEQNLGQLLQFKNGYNGSKESYGSGEKFINVLDIIEMR</sequence>
<accession>A0A1G5ZKJ5</accession>
<dbReference type="RefSeq" id="WP_217636697.1">
    <property type="nucleotide sequence ID" value="NZ_FMXE01000044.1"/>
</dbReference>
<keyword evidence="2" id="KW-1185">Reference proteome</keyword>
<proteinExistence type="predicted"/>
<name>A0A1G5ZKJ5_9BACT</name>
<protein>
    <submittedName>
        <fullName evidence="1">Type I restriction enzyme, S subunit</fullName>
    </submittedName>
</protein>
<dbReference type="STRING" id="279824.SAMN03080617_04057"/>